<keyword evidence="1" id="KW-0732">Signal</keyword>
<dbReference type="GeneID" id="106661244"/>
<dbReference type="PROSITE" id="PS51257">
    <property type="entry name" value="PROKAR_LIPOPROTEIN"/>
    <property type="match status" value="1"/>
</dbReference>
<dbReference type="OrthoDB" id="8192785at2759"/>
<evidence type="ECO:0000313" key="2">
    <source>
        <dbReference type="EnsemblMetazoa" id="XP_014240009.1"/>
    </source>
</evidence>
<dbReference type="EnsemblMetazoa" id="XM_014384523.2">
    <property type="protein sequence ID" value="XP_014240009.1"/>
    <property type="gene ID" value="LOC106661244"/>
</dbReference>
<dbReference type="RefSeq" id="XP_014240009.1">
    <property type="nucleotide sequence ID" value="XM_014384523.2"/>
</dbReference>
<keyword evidence="3" id="KW-1185">Reference proteome</keyword>
<name>A0A8I6TCT9_CIMLE</name>
<feature type="signal peptide" evidence="1">
    <location>
        <begin position="1"/>
        <end position="28"/>
    </location>
</feature>
<organism evidence="2 3">
    <name type="scientific">Cimex lectularius</name>
    <name type="common">Bed bug</name>
    <name type="synonym">Acanthia lectularia</name>
    <dbReference type="NCBI Taxonomy" id="79782"/>
    <lineage>
        <taxon>Eukaryota</taxon>
        <taxon>Metazoa</taxon>
        <taxon>Ecdysozoa</taxon>
        <taxon>Arthropoda</taxon>
        <taxon>Hexapoda</taxon>
        <taxon>Insecta</taxon>
        <taxon>Pterygota</taxon>
        <taxon>Neoptera</taxon>
        <taxon>Paraneoptera</taxon>
        <taxon>Hemiptera</taxon>
        <taxon>Heteroptera</taxon>
        <taxon>Panheteroptera</taxon>
        <taxon>Cimicomorpha</taxon>
        <taxon>Cimicidae</taxon>
        <taxon>Cimex</taxon>
    </lineage>
</organism>
<reference evidence="2" key="1">
    <citation type="submission" date="2022-01" db="UniProtKB">
        <authorList>
            <consortium name="EnsemblMetazoa"/>
        </authorList>
    </citation>
    <scope>IDENTIFICATION</scope>
</reference>
<dbReference type="Proteomes" id="UP000494040">
    <property type="component" value="Unassembled WGS sequence"/>
</dbReference>
<dbReference type="InterPro" id="IPR031734">
    <property type="entry name" value="MBF2"/>
</dbReference>
<evidence type="ECO:0008006" key="4">
    <source>
        <dbReference type="Google" id="ProtNLM"/>
    </source>
</evidence>
<proteinExistence type="predicted"/>
<accession>A0A8I6TCT9</accession>
<sequence length="136" mass="15226">MYRLFASTAVGLFVAIAVNVLVPQPVAAVSCGQNQSHNAFFGQRQLGDRLLFTNHPKVDYKLWRVVTYDVDYKIPPTTPNYVISYVEALDQFTDHNGGCAMLQSGGVGSDYVKLHLKSQRNHGLDFVVRVYAAKRY</sequence>
<dbReference type="AlphaFoldDB" id="A0A8I6TCT9"/>
<dbReference type="PANTHER" id="PTHR37685">
    <property type="entry name" value="GEO11136P1-RELATED"/>
    <property type="match status" value="1"/>
</dbReference>
<protein>
    <recommendedName>
        <fullName evidence="4">Salivary secreted peptide</fullName>
    </recommendedName>
</protein>
<dbReference type="PANTHER" id="PTHR37685:SF1">
    <property type="entry name" value="GEO11136P1-RELATED"/>
    <property type="match status" value="1"/>
</dbReference>
<dbReference type="Pfam" id="PF15868">
    <property type="entry name" value="MBF2"/>
    <property type="match status" value="1"/>
</dbReference>
<dbReference type="OMA" id="NQSHNAF"/>
<evidence type="ECO:0000256" key="1">
    <source>
        <dbReference type="SAM" id="SignalP"/>
    </source>
</evidence>
<evidence type="ECO:0000313" key="3">
    <source>
        <dbReference type="Proteomes" id="UP000494040"/>
    </source>
</evidence>
<dbReference type="KEGG" id="clec:106661244"/>
<feature type="chain" id="PRO_5035196859" description="Salivary secreted peptide" evidence="1">
    <location>
        <begin position="29"/>
        <end position="136"/>
    </location>
</feature>